<evidence type="ECO:0000256" key="1">
    <source>
        <dbReference type="SAM" id="Phobius"/>
    </source>
</evidence>
<name>A0AAD4NUM9_9PLEO</name>
<accession>A0AAD4NUM9</accession>
<feature type="transmembrane region" description="Helical" evidence="1">
    <location>
        <begin position="52"/>
        <end position="70"/>
    </location>
</feature>
<feature type="transmembrane region" description="Helical" evidence="1">
    <location>
        <begin position="7"/>
        <end position="32"/>
    </location>
</feature>
<keyword evidence="1" id="KW-1133">Transmembrane helix</keyword>
<comment type="caution">
    <text evidence="2">The sequence shown here is derived from an EMBL/GenBank/DDBJ whole genome shotgun (WGS) entry which is preliminary data.</text>
</comment>
<protein>
    <submittedName>
        <fullName evidence="2">Uncharacterized protein</fullName>
    </submittedName>
</protein>
<keyword evidence="1" id="KW-0812">Transmembrane</keyword>
<evidence type="ECO:0000313" key="2">
    <source>
        <dbReference type="EMBL" id="KAG9194933.1"/>
    </source>
</evidence>
<gene>
    <name evidence="2" type="ORF">G6011_00053</name>
</gene>
<proteinExistence type="predicted"/>
<keyword evidence="3" id="KW-1185">Reference proteome</keyword>
<organism evidence="2 3">
    <name type="scientific">Alternaria panax</name>
    <dbReference type="NCBI Taxonomy" id="48097"/>
    <lineage>
        <taxon>Eukaryota</taxon>
        <taxon>Fungi</taxon>
        <taxon>Dikarya</taxon>
        <taxon>Ascomycota</taxon>
        <taxon>Pezizomycotina</taxon>
        <taxon>Dothideomycetes</taxon>
        <taxon>Pleosporomycetidae</taxon>
        <taxon>Pleosporales</taxon>
        <taxon>Pleosporineae</taxon>
        <taxon>Pleosporaceae</taxon>
        <taxon>Alternaria</taxon>
        <taxon>Alternaria sect. Panax</taxon>
    </lineage>
</organism>
<sequence>MPIPTTIYALLFTSIPLYYLPTNLLTCVGYIIEASLFYDYFLGGRPEGTRLHISPEAIAVGVTVWYLAFYRKNETVQKNGDNEQEEVDEVEVADEVDGVGEAEVENAGHAVIDGMAGNGVAEDNDSRDDDEMVDVANDAVWLGYFYRDSDDDPTDNESEASYI</sequence>
<reference evidence="2" key="1">
    <citation type="submission" date="2021-07" db="EMBL/GenBank/DDBJ databases">
        <title>Genome Resource of American Ginseng Black Spot Pathogen Alternaria panax.</title>
        <authorList>
            <person name="Qiu C."/>
            <person name="Wang W."/>
            <person name="Liu Z."/>
        </authorList>
    </citation>
    <scope>NUCLEOTIDE SEQUENCE</scope>
    <source>
        <strain evidence="2">BNCC115425</strain>
    </source>
</reference>
<dbReference type="EMBL" id="JAANER010000001">
    <property type="protein sequence ID" value="KAG9194933.1"/>
    <property type="molecule type" value="Genomic_DNA"/>
</dbReference>
<evidence type="ECO:0000313" key="3">
    <source>
        <dbReference type="Proteomes" id="UP001199106"/>
    </source>
</evidence>
<dbReference type="Proteomes" id="UP001199106">
    <property type="component" value="Unassembled WGS sequence"/>
</dbReference>
<keyword evidence="1" id="KW-0472">Membrane</keyword>
<dbReference type="AlphaFoldDB" id="A0AAD4NUM9"/>